<accession>A0A9D2GS20</accession>
<evidence type="ECO:0000313" key="2">
    <source>
        <dbReference type="Proteomes" id="UP000824115"/>
    </source>
</evidence>
<protein>
    <submittedName>
        <fullName evidence="1">Uncharacterized protein</fullName>
    </submittedName>
</protein>
<proteinExistence type="predicted"/>
<name>A0A9D2GS20_9BACT</name>
<reference evidence="1" key="2">
    <citation type="submission" date="2021-04" db="EMBL/GenBank/DDBJ databases">
        <authorList>
            <person name="Gilroy R."/>
        </authorList>
    </citation>
    <scope>NUCLEOTIDE SEQUENCE</scope>
    <source>
        <strain evidence="1">Gambia16-554</strain>
    </source>
</reference>
<sequence length="103" mass="11976">MNTMSGYDALCRAEAVTALGGTFDMAFYPYSRAKGEASAELQVCRGCRTRLQMPHEKWNVDGANYFLFDNAAGEHRMCWRVLIRWISFSDEDNKLYKLIWYDE</sequence>
<organism evidence="1 2">
    <name type="scientific">Candidatus Coprenecus stercoravium</name>
    <dbReference type="NCBI Taxonomy" id="2840735"/>
    <lineage>
        <taxon>Bacteria</taxon>
        <taxon>Pseudomonadati</taxon>
        <taxon>Bacteroidota</taxon>
        <taxon>Bacteroidia</taxon>
        <taxon>Bacteroidales</taxon>
        <taxon>Rikenellaceae</taxon>
        <taxon>Rikenellaceae incertae sedis</taxon>
        <taxon>Candidatus Coprenecus</taxon>
    </lineage>
</organism>
<reference evidence="1" key="1">
    <citation type="journal article" date="2021" name="PeerJ">
        <title>Extensive microbial diversity within the chicken gut microbiome revealed by metagenomics and culture.</title>
        <authorList>
            <person name="Gilroy R."/>
            <person name="Ravi A."/>
            <person name="Getino M."/>
            <person name="Pursley I."/>
            <person name="Horton D.L."/>
            <person name="Alikhan N.F."/>
            <person name="Baker D."/>
            <person name="Gharbi K."/>
            <person name="Hall N."/>
            <person name="Watson M."/>
            <person name="Adriaenssens E.M."/>
            <person name="Foster-Nyarko E."/>
            <person name="Jarju S."/>
            <person name="Secka A."/>
            <person name="Antonio M."/>
            <person name="Oren A."/>
            <person name="Chaudhuri R.R."/>
            <person name="La Ragione R."/>
            <person name="Hildebrand F."/>
            <person name="Pallen M.J."/>
        </authorList>
    </citation>
    <scope>NUCLEOTIDE SEQUENCE</scope>
    <source>
        <strain evidence="1">Gambia16-554</strain>
    </source>
</reference>
<comment type="caution">
    <text evidence="1">The sequence shown here is derived from an EMBL/GenBank/DDBJ whole genome shotgun (WGS) entry which is preliminary data.</text>
</comment>
<gene>
    <name evidence="1" type="ORF">IAC04_05525</name>
</gene>
<dbReference type="EMBL" id="DXAW01000096">
    <property type="protein sequence ID" value="HIZ85929.1"/>
    <property type="molecule type" value="Genomic_DNA"/>
</dbReference>
<dbReference type="Proteomes" id="UP000824115">
    <property type="component" value="Unassembled WGS sequence"/>
</dbReference>
<evidence type="ECO:0000313" key="1">
    <source>
        <dbReference type="EMBL" id="HIZ85929.1"/>
    </source>
</evidence>
<dbReference type="AlphaFoldDB" id="A0A9D2GS20"/>